<gene>
    <name evidence="2" type="ORF">BAUCODRAFT_33552</name>
</gene>
<protein>
    <submittedName>
        <fullName evidence="2">Uncharacterized protein</fullName>
    </submittedName>
</protein>
<dbReference type="RefSeq" id="XP_007676031.1">
    <property type="nucleotide sequence ID" value="XM_007677841.1"/>
</dbReference>
<evidence type="ECO:0000313" key="3">
    <source>
        <dbReference type="Proteomes" id="UP000011761"/>
    </source>
</evidence>
<dbReference type="HOGENOM" id="CLU_2637697_0_0_1"/>
<sequence>MATDAFSLSYVVYSDVKRVIHVRQLPDIRHRIEAFHLYESERCTKHPPMVSRLGVLTSQVEQRREQHTKSPPEVSHK</sequence>
<evidence type="ECO:0000313" key="2">
    <source>
        <dbReference type="EMBL" id="EMC96206.1"/>
    </source>
</evidence>
<dbReference type="AlphaFoldDB" id="M2MHU7"/>
<proteinExistence type="predicted"/>
<keyword evidence="3" id="KW-1185">Reference proteome</keyword>
<name>M2MHU7_BAUPA</name>
<dbReference type="GeneID" id="19112160"/>
<dbReference type="EMBL" id="KB445555">
    <property type="protein sequence ID" value="EMC96206.1"/>
    <property type="molecule type" value="Genomic_DNA"/>
</dbReference>
<accession>M2MHU7</accession>
<dbReference type="Proteomes" id="UP000011761">
    <property type="component" value="Unassembled WGS sequence"/>
</dbReference>
<evidence type="ECO:0000256" key="1">
    <source>
        <dbReference type="SAM" id="MobiDB-lite"/>
    </source>
</evidence>
<organism evidence="2 3">
    <name type="scientific">Baudoinia panamericana (strain UAMH 10762)</name>
    <name type="common">Angels' share fungus</name>
    <name type="synonym">Baudoinia compniacensis (strain UAMH 10762)</name>
    <dbReference type="NCBI Taxonomy" id="717646"/>
    <lineage>
        <taxon>Eukaryota</taxon>
        <taxon>Fungi</taxon>
        <taxon>Dikarya</taxon>
        <taxon>Ascomycota</taxon>
        <taxon>Pezizomycotina</taxon>
        <taxon>Dothideomycetes</taxon>
        <taxon>Dothideomycetidae</taxon>
        <taxon>Mycosphaerellales</taxon>
        <taxon>Teratosphaeriaceae</taxon>
        <taxon>Baudoinia</taxon>
    </lineage>
</organism>
<reference evidence="2 3" key="1">
    <citation type="journal article" date="2012" name="PLoS Pathog.">
        <title>Diverse lifestyles and strategies of plant pathogenesis encoded in the genomes of eighteen Dothideomycetes fungi.</title>
        <authorList>
            <person name="Ohm R.A."/>
            <person name="Feau N."/>
            <person name="Henrissat B."/>
            <person name="Schoch C.L."/>
            <person name="Horwitz B.A."/>
            <person name="Barry K.W."/>
            <person name="Condon B.J."/>
            <person name="Copeland A.C."/>
            <person name="Dhillon B."/>
            <person name="Glaser F."/>
            <person name="Hesse C.N."/>
            <person name="Kosti I."/>
            <person name="LaButti K."/>
            <person name="Lindquist E.A."/>
            <person name="Lucas S."/>
            <person name="Salamov A.A."/>
            <person name="Bradshaw R.E."/>
            <person name="Ciuffetti L."/>
            <person name="Hamelin R.C."/>
            <person name="Kema G.H.J."/>
            <person name="Lawrence C."/>
            <person name="Scott J.A."/>
            <person name="Spatafora J.W."/>
            <person name="Turgeon B.G."/>
            <person name="de Wit P.J.G.M."/>
            <person name="Zhong S."/>
            <person name="Goodwin S.B."/>
            <person name="Grigoriev I.V."/>
        </authorList>
    </citation>
    <scope>NUCLEOTIDE SEQUENCE [LARGE SCALE GENOMIC DNA]</scope>
    <source>
        <strain evidence="2 3">UAMH 10762</strain>
    </source>
</reference>
<feature type="region of interest" description="Disordered" evidence="1">
    <location>
        <begin position="57"/>
        <end position="77"/>
    </location>
</feature>
<dbReference type="KEGG" id="bcom:BAUCODRAFT_33552"/>
<feature type="compositionally biased region" description="Basic and acidic residues" evidence="1">
    <location>
        <begin position="61"/>
        <end position="77"/>
    </location>
</feature>